<protein>
    <submittedName>
        <fullName evidence="2">Zinc finger MYM-type protein 1</fullName>
    </submittedName>
</protein>
<evidence type="ECO:0000259" key="1">
    <source>
        <dbReference type="Pfam" id="PF05699"/>
    </source>
</evidence>
<dbReference type="OrthoDB" id="6598476at2759"/>
<name>A0A4C1U6E5_EUMVA</name>
<dbReference type="STRING" id="151549.A0A4C1U6E5"/>
<gene>
    <name evidence="2" type="primary">ZMYM1</name>
    <name evidence="2" type="ORF">EVAR_12135_1</name>
</gene>
<dbReference type="GO" id="GO:0046983">
    <property type="term" value="F:protein dimerization activity"/>
    <property type="evidence" value="ECO:0007669"/>
    <property type="project" value="InterPro"/>
</dbReference>
<accession>A0A4C1U6E5</accession>
<sequence length="99" mass="11518">MEYEIWHNYWKSVVQKPAIVIDAIDHCDDQFFPSIKKLLIILATHPVSNATAERSFSTLKRFKTYLRNKMGDERLTGLALMSVHRDLAVQLDAELVMKR</sequence>
<organism evidence="2 3">
    <name type="scientific">Eumeta variegata</name>
    <name type="common">Bagworm moth</name>
    <name type="synonym">Eumeta japonica</name>
    <dbReference type="NCBI Taxonomy" id="151549"/>
    <lineage>
        <taxon>Eukaryota</taxon>
        <taxon>Metazoa</taxon>
        <taxon>Ecdysozoa</taxon>
        <taxon>Arthropoda</taxon>
        <taxon>Hexapoda</taxon>
        <taxon>Insecta</taxon>
        <taxon>Pterygota</taxon>
        <taxon>Neoptera</taxon>
        <taxon>Endopterygota</taxon>
        <taxon>Lepidoptera</taxon>
        <taxon>Glossata</taxon>
        <taxon>Ditrysia</taxon>
        <taxon>Tineoidea</taxon>
        <taxon>Psychidae</taxon>
        <taxon>Oiketicinae</taxon>
        <taxon>Eumeta</taxon>
    </lineage>
</organism>
<dbReference type="SUPFAM" id="SSF53098">
    <property type="entry name" value="Ribonuclease H-like"/>
    <property type="match status" value="1"/>
</dbReference>
<keyword evidence="3" id="KW-1185">Reference proteome</keyword>
<reference evidence="2 3" key="1">
    <citation type="journal article" date="2019" name="Commun. Biol.">
        <title>The bagworm genome reveals a unique fibroin gene that provides high tensile strength.</title>
        <authorList>
            <person name="Kono N."/>
            <person name="Nakamura H."/>
            <person name="Ohtoshi R."/>
            <person name="Tomita M."/>
            <person name="Numata K."/>
            <person name="Arakawa K."/>
        </authorList>
    </citation>
    <scope>NUCLEOTIDE SEQUENCE [LARGE SCALE GENOMIC DNA]</scope>
</reference>
<evidence type="ECO:0000313" key="2">
    <source>
        <dbReference type="EMBL" id="GBP21534.1"/>
    </source>
</evidence>
<dbReference type="PANTHER" id="PTHR46289:SF14">
    <property type="entry name" value="DUF4371 DOMAIN-CONTAINING PROTEIN"/>
    <property type="match status" value="1"/>
</dbReference>
<dbReference type="Pfam" id="PF05699">
    <property type="entry name" value="Dimer_Tnp_hAT"/>
    <property type="match status" value="1"/>
</dbReference>
<evidence type="ECO:0000313" key="3">
    <source>
        <dbReference type="Proteomes" id="UP000299102"/>
    </source>
</evidence>
<feature type="domain" description="HAT C-terminal dimerisation" evidence="1">
    <location>
        <begin position="28"/>
        <end position="87"/>
    </location>
</feature>
<dbReference type="Proteomes" id="UP000299102">
    <property type="component" value="Unassembled WGS sequence"/>
</dbReference>
<dbReference type="InterPro" id="IPR008906">
    <property type="entry name" value="HATC_C_dom"/>
</dbReference>
<dbReference type="InterPro" id="IPR052958">
    <property type="entry name" value="IFN-induced_PKR_regulator"/>
</dbReference>
<dbReference type="InterPro" id="IPR012337">
    <property type="entry name" value="RNaseH-like_sf"/>
</dbReference>
<proteinExistence type="predicted"/>
<dbReference type="PANTHER" id="PTHR46289">
    <property type="entry name" value="52 KDA REPRESSOR OF THE INHIBITOR OF THE PROTEIN KINASE-LIKE PROTEIN-RELATED"/>
    <property type="match status" value="1"/>
</dbReference>
<dbReference type="AlphaFoldDB" id="A0A4C1U6E5"/>
<dbReference type="EMBL" id="BGZK01000129">
    <property type="protein sequence ID" value="GBP21534.1"/>
    <property type="molecule type" value="Genomic_DNA"/>
</dbReference>
<comment type="caution">
    <text evidence="2">The sequence shown here is derived from an EMBL/GenBank/DDBJ whole genome shotgun (WGS) entry which is preliminary data.</text>
</comment>